<dbReference type="SUPFAM" id="SSF48371">
    <property type="entry name" value="ARM repeat"/>
    <property type="match status" value="1"/>
</dbReference>
<comment type="caution">
    <text evidence="2">The sequence shown here is derived from an EMBL/GenBank/DDBJ whole genome shotgun (WGS) entry which is preliminary data.</text>
</comment>
<protein>
    <recommendedName>
        <fullName evidence="4">Neurochondrin</fullName>
    </recommendedName>
</protein>
<dbReference type="Proteomes" id="UP001558652">
    <property type="component" value="Unassembled WGS sequence"/>
</dbReference>
<sequence>MGDVPDSVKKCTAILKSAKNDTEKFAALFMVTKLIKGSDCNVTCKQLLADGIGFDFLKRLLTTEDVEADCPARLCRSVALSVLSSLAREPTIASRPDMLSFIPIFFDIIKQNEDDEYDENLMLVTESYECLEYIAAVEPGLKALLDAGAVCKMSEIYSVQCFQTDVALRILVTLVARFGPAAWDSTDPKPFNTLMNKIALDFETDHSERKFELCGILEALMNGCPKDIVRDSCSEESWPMSIYKGLHSILTGKLGKSQRDPALKLASAIIDLLGVEWSMSDPEKPKQFFLLLLHLYSVEIRMQLEDRSFVQIMKNAGLVTCCFHSLELAVTHLASDSLELDQKEKQQLYTALKGAFSAVISTINKLSSDLSKGKIKLEVKEKLFVCAMVRVLAAWLAQETSAMRNALYDILPFLFNFSNESFYAHRSQYIADKVKTESKMAEDEELDPMCHFAIEDRGRQIMLECKQDQVLLECFTFHWSIVHYKKPPVPKSERLKVKKGPEPALPQKLLEQMKDSRVAMISMCNIFMNITVLEPKLAETSSTFNSLLKFVMNNLPELKAIEENLVLHGNMVILGLLLLKQQAKKVDKNDFSICLYIQSVIRFLWDAYTVDESAEFPSLAVSMSYKKYWMELMELWFLGMQTMSAVVSLIPWISEFAIESGWAQGIMDSLKSLVHRPRKALPPNVKSAYEDFLCNLVDANPNVAEVLKEHDALGVCRTHLFMELGRRLFGD</sequence>
<name>A0ABD0YTA4_9HEMI</name>
<evidence type="ECO:0008006" key="4">
    <source>
        <dbReference type="Google" id="ProtNLM"/>
    </source>
</evidence>
<accession>A0ABD0YTA4</accession>
<organism evidence="2 3">
    <name type="scientific">Ranatra chinensis</name>
    <dbReference type="NCBI Taxonomy" id="642074"/>
    <lineage>
        <taxon>Eukaryota</taxon>
        <taxon>Metazoa</taxon>
        <taxon>Ecdysozoa</taxon>
        <taxon>Arthropoda</taxon>
        <taxon>Hexapoda</taxon>
        <taxon>Insecta</taxon>
        <taxon>Pterygota</taxon>
        <taxon>Neoptera</taxon>
        <taxon>Paraneoptera</taxon>
        <taxon>Hemiptera</taxon>
        <taxon>Heteroptera</taxon>
        <taxon>Panheteroptera</taxon>
        <taxon>Nepomorpha</taxon>
        <taxon>Nepidae</taxon>
        <taxon>Ranatrinae</taxon>
        <taxon>Ranatra</taxon>
    </lineage>
</organism>
<dbReference type="Pfam" id="PF05536">
    <property type="entry name" value="Neurochondrin"/>
    <property type="match status" value="1"/>
</dbReference>
<dbReference type="InterPro" id="IPR008709">
    <property type="entry name" value="Neurochondrin"/>
</dbReference>
<evidence type="ECO:0000256" key="1">
    <source>
        <dbReference type="ARBA" id="ARBA00006927"/>
    </source>
</evidence>
<comment type="similarity">
    <text evidence="1">Belongs to the neurochondrin family.</text>
</comment>
<reference evidence="2 3" key="1">
    <citation type="submission" date="2024-07" db="EMBL/GenBank/DDBJ databases">
        <title>Chromosome-level genome assembly of the water stick insect Ranatra chinensis (Heteroptera: Nepidae).</title>
        <authorList>
            <person name="Liu X."/>
        </authorList>
    </citation>
    <scope>NUCLEOTIDE SEQUENCE [LARGE SCALE GENOMIC DNA]</scope>
    <source>
        <strain evidence="2">Cailab_2021Rc</strain>
        <tissue evidence="2">Muscle</tissue>
    </source>
</reference>
<dbReference type="InterPro" id="IPR016024">
    <property type="entry name" value="ARM-type_fold"/>
</dbReference>
<dbReference type="AlphaFoldDB" id="A0ABD0YTA4"/>
<evidence type="ECO:0000313" key="3">
    <source>
        <dbReference type="Proteomes" id="UP001558652"/>
    </source>
</evidence>
<keyword evidence="3" id="KW-1185">Reference proteome</keyword>
<dbReference type="PANTHER" id="PTHR13109">
    <property type="entry name" value="NEUROCHONDRIN"/>
    <property type="match status" value="1"/>
</dbReference>
<dbReference type="PANTHER" id="PTHR13109:SF7">
    <property type="entry name" value="NEUROCHONDRIN"/>
    <property type="match status" value="1"/>
</dbReference>
<dbReference type="EMBL" id="JBFDAA010000008">
    <property type="protein sequence ID" value="KAL1129757.1"/>
    <property type="molecule type" value="Genomic_DNA"/>
</dbReference>
<proteinExistence type="inferred from homology"/>
<gene>
    <name evidence="2" type="ORF">AAG570_012701</name>
</gene>
<evidence type="ECO:0000313" key="2">
    <source>
        <dbReference type="EMBL" id="KAL1129757.1"/>
    </source>
</evidence>